<protein>
    <recommendedName>
        <fullName evidence="2">DUF6594 domain-containing protein</fullName>
    </recommendedName>
</protein>
<evidence type="ECO:0000313" key="3">
    <source>
        <dbReference type="EMBL" id="KAF7512020.1"/>
    </source>
</evidence>
<feature type="domain" description="DUF6594" evidence="2">
    <location>
        <begin position="124"/>
        <end position="247"/>
    </location>
</feature>
<gene>
    <name evidence="3" type="ORF">GJ744_002733</name>
</gene>
<feature type="transmembrane region" description="Helical" evidence="1">
    <location>
        <begin position="236"/>
        <end position="253"/>
    </location>
</feature>
<keyword evidence="1" id="KW-0812">Transmembrane</keyword>
<sequence length="254" mass="28209">MANTTTAAPAWFPPKAPGSVKQLGVVTDGMGYSERLFHYAYASQINDVDFMEYRLLQRINIFRLQNELAKLKAACWTNLDADDDKMDQLKTTLHDYASERRRDLTQAFPELAALPGDPFNSRYCTLASDPGPSSDPLRDFLKTYLPRRFTYTKSEIRQHTDEFLARRPPESISPFVDKLARFIMAFIGGAGLIVPMLVMSLPTANRTKSLITVSLAVTIFAALMSLGIRATNPETLVATATYAAVLVVFVGTSI</sequence>
<dbReference type="InterPro" id="IPR046529">
    <property type="entry name" value="DUF6594"/>
</dbReference>
<comment type="caution">
    <text evidence="3">The sequence shown here is derived from an EMBL/GenBank/DDBJ whole genome shotgun (WGS) entry which is preliminary data.</text>
</comment>
<proteinExistence type="predicted"/>
<evidence type="ECO:0000256" key="1">
    <source>
        <dbReference type="SAM" id="Phobius"/>
    </source>
</evidence>
<dbReference type="Pfam" id="PF20237">
    <property type="entry name" value="DUF6594"/>
    <property type="match status" value="1"/>
</dbReference>
<dbReference type="Proteomes" id="UP000606974">
    <property type="component" value="Unassembled WGS sequence"/>
</dbReference>
<dbReference type="EMBL" id="JAACFV010000015">
    <property type="protein sequence ID" value="KAF7512020.1"/>
    <property type="molecule type" value="Genomic_DNA"/>
</dbReference>
<organism evidence="3 4">
    <name type="scientific">Endocarpon pusillum</name>
    <dbReference type="NCBI Taxonomy" id="364733"/>
    <lineage>
        <taxon>Eukaryota</taxon>
        <taxon>Fungi</taxon>
        <taxon>Dikarya</taxon>
        <taxon>Ascomycota</taxon>
        <taxon>Pezizomycotina</taxon>
        <taxon>Eurotiomycetes</taxon>
        <taxon>Chaetothyriomycetidae</taxon>
        <taxon>Verrucariales</taxon>
        <taxon>Verrucariaceae</taxon>
        <taxon>Endocarpon</taxon>
    </lineage>
</organism>
<name>A0A8H7E869_9EURO</name>
<evidence type="ECO:0000313" key="4">
    <source>
        <dbReference type="Proteomes" id="UP000606974"/>
    </source>
</evidence>
<dbReference type="AlphaFoldDB" id="A0A8H7E869"/>
<keyword evidence="4" id="KW-1185">Reference proteome</keyword>
<feature type="transmembrane region" description="Helical" evidence="1">
    <location>
        <begin position="179"/>
        <end position="198"/>
    </location>
</feature>
<feature type="transmembrane region" description="Helical" evidence="1">
    <location>
        <begin position="210"/>
        <end position="230"/>
    </location>
</feature>
<evidence type="ECO:0000259" key="2">
    <source>
        <dbReference type="Pfam" id="PF20237"/>
    </source>
</evidence>
<accession>A0A8H7E869</accession>
<keyword evidence="1" id="KW-1133">Transmembrane helix</keyword>
<keyword evidence="1" id="KW-0472">Membrane</keyword>
<dbReference type="OrthoDB" id="3546297at2759"/>
<reference evidence="3" key="1">
    <citation type="submission" date="2020-02" db="EMBL/GenBank/DDBJ databases">
        <authorList>
            <person name="Palmer J.M."/>
        </authorList>
    </citation>
    <scope>NUCLEOTIDE SEQUENCE</scope>
    <source>
        <strain evidence="3">EPUS1.4</strain>
        <tissue evidence="3">Thallus</tissue>
    </source>
</reference>